<dbReference type="InterPro" id="IPR025334">
    <property type="entry name" value="DUF4240"/>
</dbReference>
<protein>
    <recommendedName>
        <fullName evidence="1">DUF4240 domain-containing protein</fullName>
    </recommendedName>
</protein>
<proteinExistence type="predicted"/>
<dbReference type="Proteomes" id="UP000013034">
    <property type="component" value="Unassembled WGS sequence"/>
</dbReference>
<gene>
    <name evidence="2" type="ORF">F993_01954</name>
</gene>
<name>A0ABN2HJM5_9GAMM</name>
<dbReference type="Pfam" id="PF14024">
    <property type="entry name" value="DUF4240"/>
    <property type="match status" value="1"/>
</dbReference>
<feature type="domain" description="DUF4240" evidence="1">
    <location>
        <begin position="8"/>
        <end position="126"/>
    </location>
</feature>
<evidence type="ECO:0000313" key="3">
    <source>
        <dbReference type="Proteomes" id="UP000013034"/>
    </source>
</evidence>
<dbReference type="EMBL" id="APOI01000015">
    <property type="protein sequence ID" value="ENU23800.1"/>
    <property type="molecule type" value="Genomic_DNA"/>
</dbReference>
<evidence type="ECO:0000259" key="1">
    <source>
        <dbReference type="Pfam" id="PF14024"/>
    </source>
</evidence>
<reference evidence="2 3" key="1">
    <citation type="submission" date="2013-02" db="EMBL/GenBank/DDBJ databases">
        <title>The Genome Sequence of Acinetobacter sp. NIPH 809.</title>
        <authorList>
            <consortium name="The Broad Institute Genome Sequencing Platform"/>
            <consortium name="The Broad Institute Genome Sequencing Center for Infectious Disease"/>
            <person name="Cerqueira G."/>
            <person name="Feldgarden M."/>
            <person name="Courvalin P."/>
            <person name="Perichon B."/>
            <person name="Grillot-Courvalin C."/>
            <person name="Clermont D."/>
            <person name="Rocha E."/>
            <person name="Yoon E.-J."/>
            <person name="Nemec A."/>
            <person name="Walker B."/>
            <person name="Young S.K."/>
            <person name="Zeng Q."/>
            <person name="Gargeya S."/>
            <person name="Fitzgerald M."/>
            <person name="Haas B."/>
            <person name="Abouelleil A."/>
            <person name="Alvarado L."/>
            <person name="Arachchi H.M."/>
            <person name="Berlin A.M."/>
            <person name="Chapman S.B."/>
            <person name="Dewar J."/>
            <person name="Goldberg J."/>
            <person name="Griggs A."/>
            <person name="Gujja S."/>
            <person name="Hansen M."/>
            <person name="Howarth C."/>
            <person name="Imamovic A."/>
            <person name="Larimer J."/>
            <person name="McCowan C."/>
            <person name="Murphy C."/>
            <person name="Neiman D."/>
            <person name="Pearson M."/>
            <person name="Priest M."/>
            <person name="Roberts A."/>
            <person name="Saif S."/>
            <person name="Shea T."/>
            <person name="Sisk P."/>
            <person name="Sykes S."/>
            <person name="Wortman J."/>
            <person name="Nusbaum C."/>
            <person name="Birren B."/>
        </authorList>
    </citation>
    <scope>NUCLEOTIDE SEQUENCE [LARGE SCALE GENOMIC DNA]</scope>
    <source>
        <strain evidence="2 3">NIPH 809</strain>
    </source>
</reference>
<sequence>MTTLPSLMPESQFWALMTKVDHPSLLSGQDIASLLPLKSTLSNLHPDEIVAFALRLTERLEKLLIASRARRGPFGDDALLYASCYAIARGQAWFEASLRWPRIFGDRVNPEMSWCESLLYVGCQAWSLATGGKMDDFPVWTLEDGLLPFVNKMPMMEMSIENRALATATWDNFVVYAHFEQHPTIERTVEFDSEVRVTFTDLLDDYFWCLLDLGDYLGLVDETGQSFQILHDASKNLYWAEVPYEAERASYGQEFSREEILALLNQLPRYFSTGMFNCPQKLVWDA</sequence>
<keyword evidence="3" id="KW-1185">Reference proteome</keyword>
<evidence type="ECO:0000313" key="2">
    <source>
        <dbReference type="EMBL" id="ENU23800.1"/>
    </source>
</evidence>
<comment type="caution">
    <text evidence="2">The sequence shown here is derived from an EMBL/GenBank/DDBJ whole genome shotgun (WGS) entry which is preliminary data.</text>
</comment>
<organism evidence="2 3">
    <name type="scientific">Acinetobacter proteolyticus</name>
    <dbReference type="NCBI Taxonomy" id="1776741"/>
    <lineage>
        <taxon>Bacteria</taxon>
        <taxon>Pseudomonadati</taxon>
        <taxon>Pseudomonadota</taxon>
        <taxon>Gammaproteobacteria</taxon>
        <taxon>Moraxellales</taxon>
        <taxon>Moraxellaceae</taxon>
        <taxon>Acinetobacter</taxon>
    </lineage>
</organism>
<dbReference type="RefSeq" id="WP_004654240.1">
    <property type="nucleotide sequence ID" value="NZ_KB849179.1"/>
</dbReference>
<accession>A0ABN2HJM5</accession>